<dbReference type="GO" id="GO:0005975">
    <property type="term" value="P:carbohydrate metabolic process"/>
    <property type="evidence" value="ECO:0007669"/>
    <property type="project" value="InterPro"/>
</dbReference>
<dbReference type="PROSITE" id="PS01054">
    <property type="entry name" value="TRANSALDOLASE_1"/>
    <property type="match status" value="1"/>
</dbReference>
<evidence type="ECO:0000256" key="1">
    <source>
        <dbReference type="ARBA" id="ARBA00023270"/>
    </source>
</evidence>
<reference evidence="2" key="2">
    <citation type="submission" date="2020-09" db="EMBL/GenBank/DDBJ databases">
        <authorList>
            <person name="Sun Q."/>
            <person name="Ohkuma M."/>
        </authorList>
    </citation>
    <scope>NUCLEOTIDE SEQUENCE</scope>
    <source>
        <strain evidence="2">JCM 4637</strain>
    </source>
</reference>
<comment type="caution">
    <text evidence="2">The sequence shown here is derived from an EMBL/GenBank/DDBJ whole genome shotgun (WGS) entry which is preliminary data.</text>
</comment>
<dbReference type="EMBL" id="BMVC01000020">
    <property type="protein sequence ID" value="GHD13652.1"/>
    <property type="molecule type" value="Genomic_DNA"/>
</dbReference>
<dbReference type="Gene3D" id="3.20.20.70">
    <property type="entry name" value="Aldolase class I"/>
    <property type="match status" value="1"/>
</dbReference>
<dbReference type="SUPFAM" id="SSF51569">
    <property type="entry name" value="Aldolase"/>
    <property type="match status" value="1"/>
</dbReference>
<organism evidence="2 3">
    <name type="scientific">Streptomyces finlayi</name>
    <dbReference type="NCBI Taxonomy" id="67296"/>
    <lineage>
        <taxon>Bacteria</taxon>
        <taxon>Bacillati</taxon>
        <taxon>Actinomycetota</taxon>
        <taxon>Actinomycetes</taxon>
        <taxon>Kitasatosporales</taxon>
        <taxon>Streptomycetaceae</taxon>
        <taxon>Streptomyces</taxon>
    </lineage>
</organism>
<dbReference type="AlphaFoldDB" id="A0A918X698"/>
<dbReference type="PANTHER" id="PTHR10683">
    <property type="entry name" value="TRANSALDOLASE"/>
    <property type="match status" value="1"/>
</dbReference>
<reference evidence="2" key="1">
    <citation type="journal article" date="2014" name="Int. J. Syst. Evol. Microbiol.">
        <title>Complete genome sequence of Corynebacterium casei LMG S-19264T (=DSM 44701T), isolated from a smear-ripened cheese.</title>
        <authorList>
            <consortium name="US DOE Joint Genome Institute (JGI-PGF)"/>
            <person name="Walter F."/>
            <person name="Albersmeier A."/>
            <person name="Kalinowski J."/>
            <person name="Ruckert C."/>
        </authorList>
    </citation>
    <scope>NUCLEOTIDE SEQUENCE</scope>
    <source>
        <strain evidence="2">JCM 4637</strain>
    </source>
</reference>
<evidence type="ECO:0008006" key="4">
    <source>
        <dbReference type="Google" id="ProtNLM"/>
    </source>
</evidence>
<evidence type="ECO:0000313" key="3">
    <source>
        <dbReference type="Proteomes" id="UP000638353"/>
    </source>
</evidence>
<dbReference type="InterPro" id="IPR018225">
    <property type="entry name" value="Transaldolase_AS"/>
</dbReference>
<dbReference type="Pfam" id="PF00923">
    <property type="entry name" value="TAL_FSA"/>
    <property type="match status" value="1"/>
</dbReference>
<dbReference type="InterPro" id="IPR013785">
    <property type="entry name" value="Aldolase_TIM"/>
</dbReference>
<dbReference type="InterPro" id="IPR001585">
    <property type="entry name" value="TAL/FSA"/>
</dbReference>
<gene>
    <name evidence="2" type="ORF">GCM10010334_72020</name>
</gene>
<proteinExistence type="predicted"/>
<sequence length="579" mass="60372">MTDPLERLPDEAVSVELDDLSRPPVTSGSLAHLVSRCYVAGVTTNPSVFQNAIARGDGSDHQLRDLAAHGVTADEALRMITTADVRDAADILRPVVETTGGQNGCASIEVDPRLAHDTTVTVTEATSARPPLPGSHTVRWRRVVTAAELVRAVQEGVPAIEVDGAISGMPMLTLASGVRLRGGTLEFGAKGLRLTRDNLLENVTIRAPEHEVAILNDTSVTDFGTLALHGVHTRGQVLLLARDAVRSGHVAVDGLTVEAADLRGRTDRPHGFGVEVLQGAFTLWNQQADPRAEVSAELLDITAGSPGSPIRGSGVFVGGHSATSDGGPGGLTRVTILRTREIHTDGQIPVGTPDLISGGVFLAFGALIDQVLNTGPVTTHGANDMVLDNWGRVRSWTATAPITSYGPSGIGFVNFGDLDRLDVRAAITTHGTGARGFNFYDGSMRRACFDSISTTGDGAIGVQIGRDLPRLEVRGDLTTTGGTGLSLVRGVQTQLKATALSIKKDGRIGQVGVGGRISARGDDLVTVEIDGDLGTLSARGGIQAEGHRADAVHTRGEGRELAGVVISAADGKTMVRVPA</sequence>
<accession>A0A918X698</accession>
<evidence type="ECO:0000313" key="2">
    <source>
        <dbReference type="EMBL" id="GHD13652.1"/>
    </source>
</evidence>
<keyword evidence="1" id="KW-0704">Schiff base</keyword>
<dbReference type="Proteomes" id="UP000638353">
    <property type="component" value="Unassembled WGS sequence"/>
</dbReference>
<dbReference type="PANTHER" id="PTHR10683:SF31">
    <property type="entry name" value="TRANSALDOLASE"/>
    <property type="match status" value="1"/>
</dbReference>
<name>A0A918X698_9ACTN</name>
<protein>
    <recommendedName>
        <fullName evidence="4">Transaldolase</fullName>
    </recommendedName>
</protein>